<dbReference type="Proteomes" id="UP001054837">
    <property type="component" value="Unassembled WGS sequence"/>
</dbReference>
<dbReference type="SUPFAM" id="SSF48464">
    <property type="entry name" value="ENTH/VHS domain"/>
    <property type="match status" value="1"/>
</dbReference>
<dbReference type="AlphaFoldDB" id="A0AAV4WWB8"/>
<accession>A0AAV4WWB8</accession>
<evidence type="ECO:0000259" key="2">
    <source>
        <dbReference type="PROSITE" id="PS51391"/>
    </source>
</evidence>
<name>A0AAV4WWB8_9ARAC</name>
<sequence>MAVELNIEDLQKKFASVTKSKKSIEALSSWMIHHKEFYKEISGQWFISLSKNLNVLPMFYVVNDVLFYCAKRKIPEYREAFSKILEKAVCLQKVKELKSDVHRLLKLWMDRGIYSEGFYNRILNKLNITELKPLSEEVDDVIEREIIKEYKNLNKLKAVESKAKEKEEIVKLSKEPTISELKILIVKNEFAEALEKIDSYIENLQDSIQTKEEEVTVRKNVVKELEDSSVNYTSELIDAKIIAEAHSVHEKRVNDVKEKLSEKMTAFLSPVVKPSPYFSKNHINTLSFCRDPGFDRNTSSVSKSSSKIPLSSISDHLKPGISFPGKILKELTSDKFKNIGETSYESKDYLCRQKFSKLTDLYANQKSGYDHHTACTSRQLSEINFDEKSTLSSSSEISDLLIDDLDYQNINTVELENPSHMIKNKTKYMHEKDLSVLNEAIKNDLYQKTKYISDQQKRGTSSTITGSTHIVEDTNEIDELLEEPFNCKQMKPNAHTKRKTEFLLNYKKKKVCSDSPLVQNSESTLPCLSHINPLLKTNKSFDNIKDKICNPEVEMSQKKSCAVLEKKEIVCIDLTHESPEMFSSDDEIVICFESSNTNLPIPDDRNSKKIISTIKESSDFVKDNKKNIVGCNSTKVHATKDVSFETDSHFSKYGNSTLQGNRGFIKSSSKQNEFLKGVPRKNYSNLSQNYQKDHMIKMHIGKNSKAKSNSVPISNDSTHPTACQSINCSSNVKNVVPSNTKDVMIGKFPFIKHKSQLLRKKEFIKNPINNNIDANEDSKKDNSNIPLIDNKQANENDIGQPISFSDNIPEKFKKAVKENKGTCTSDDFMLKTNDQLNAESRPVNSNKSNLPILQNLLESITQRKFVGCDTKEFREKSHMTLENCLRKYSNLASKRKSTNPDSAQQNSDVSKSSTAFTAASNTDNQDNFNIMDMECDSLD</sequence>
<gene>
    <name evidence="3" type="primary">AVEN_90790_1</name>
    <name evidence="3" type="ORF">CDAR_123541</name>
</gene>
<dbReference type="PANTHER" id="PTHR12460:SF40">
    <property type="entry name" value="REGULATION OF NUCLEAR PRE-MRNA DOMAIN-CONTAINING PROTEIN 2"/>
    <property type="match status" value="1"/>
</dbReference>
<dbReference type="Pfam" id="PF04818">
    <property type="entry name" value="CID"/>
    <property type="match status" value="1"/>
</dbReference>
<keyword evidence="4" id="KW-1185">Reference proteome</keyword>
<dbReference type="InterPro" id="IPR006569">
    <property type="entry name" value="CID_dom"/>
</dbReference>
<dbReference type="PANTHER" id="PTHR12460">
    <property type="entry name" value="CYCLIN-DEPENDENT KINASE INHIBITOR-RELATED PROTEIN"/>
    <property type="match status" value="1"/>
</dbReference>
<dbReference type="Gene3D" id="1.25.40.90">
    <property type="match status" value="1"/>
</dbReference>
<dbReference type="PROSITE" id="PS51391">
    <property type="entry name" value="CID"/>
    <property type="match status" value="1"/>
</dbReference>
<comment type="caution">
    <text evidence="3">The sequence shown here is derived from an EMBL/GenBank/DDBJ whole genome shotgun (WGS) entry which is preliminary data.</text>
</comment>
<feature type="region of interest" description="Disordered" evidence="1">
    <location>
        <begin position="894"/>
        <end position="928"/>
    </location>
</feature>
<dbReference type="GO" id="GO:0000993">
    <property type="term" value="F:RNA polymerase II complex binding"/>
    <property type="evidence" value="ECO:0007669"/>
    <property type="project" value="TreeGrafter"/>
</dbReference>
<evidence type="ECO:0000313" key="3">
    <source>
        <dbReference type="EMBL" id="GIY86225.1"/>
    </source>
</evidence>
<organism evidence="3 4">
    <name type="scientific">Caerostris darwini</name>
    <dbReference type="NCBI Taxonomy" id="1538125"/>
    <lineage>
        <taxon>Eukaryota</taxon>
        <taxon>Metazoa</taxon>
        <taxon>Ecdysozoa</taxon>
        <taxon>Arthropoda</taxon>
        <taxon>Chelicerata</taxon>
        <taxon>Arachnida</taxon>
        <taxon>Araneae</taxon>
        <taxon>Araneomorphae</taxon>
        <taxon>Entelegynae</taxon>
        <taxon>Araneoidea</taxon>
        <taxon>Araneidae</taxon>
        <taxon>Caerostris</taxon>
    </lineage>
</organism>
<evidence type="ECO:0000313" key="4">
    <source>
        <dbReference type="Proteomes" id="UP001054837"/>
    </source>
</evidence>
<feature type="domain" description="CID" evidence="2">
    <location>
        <begin position="2"/>
        <end position="130"/>
    </location>
</feature>
<feature type="compositionally biased region" description="Polar residues" evidence="1">
    <location>
        <begin position="899"/>
        <end position="928"/>
    </location>
</feature>
<dbReference type="InterPro" id="IPR008942">
    <property type="entry name" value="ENTH_VHS"/>
</dbReference>
<evidence type="ECO:0000256" key="1">
    <source>
        <dbReference type="SAM" id="MobiDB-lite"/>
    </source>
</evidence>
<dbReference type="EMBL" id="BPLQ01015161">
    <property type="protein sequence ID" value="GIY86225.1"/>
    <property type="molecule type" value="Genomic_DNA"/>
</dbReference>
<dbReference type="GO" id="GO:0031124">
    <property type="term" value="P:mRNA 3'-end processing"/>
    <property type="evidence" value="ECO:0007669"/>
    <property type="project" value="TreeGrafter"/>
</dbReference>
<proteinExistence type="predicted"/>
<protein>
    <submittedName>
        <fullName evidence="3">CID domain-containing protein</fullName>
    </submittedName>
</protein>
<dbReference type="SMART" id="SM00582">
    <property type="entry name" value="RPR"/>
    <property type="match status" value="1"/>
</dbReference>
<feature type="region of interest" description="Disordered" evidence="1">
    <location>
        <begin position="769"/>
        <end position="797"/>
    </location>
</feature>
<reference evidence="3 4" key="1">
    <citation type="submission" date="2021-06" db="EMBL/GenBank/DDBJ databases">
        <title>Caerostris darwini draft genome.</title>
        <authorList>
            <person name="Kono N."/>
            <person name="Arakawa K."/>
        </authorList>
    </citation>
    <scope>NUCLEOTIDE SEQUENCE [LARGE SCALE GENOMIC DNA]</scope>
</reference>